<evidence type="ECO:0000256" key="1">
    <source>
        <dbReference type="SAM" id="SignalP"/>
    </source>
</evidence>
<organism evidence="2 3">
    <name type="scientific">Arachis duranensis</name>
    <name type="common">Wild peanut</name>
    <dbReference type="NCBI Taxonomy" id="130453"/>
    <lineage>
        <taxon>Eukaryota</taxon>
        <taxon>Viridiplantae</taxon>
        <taxon>Streptophyta</taxon>
        <taxon>Embryophyta</taxon>
        <taxon>Tracheophyta</taxon>
        <taxon>Spermatophyta</taxon>
        <taxon>Magnoliopsida</taxon>
        <taxon>eudicotyledons</taxon>
        <taxon>Gunneridae</taxon>
        <taxon>Pentapetalae</taxon>
        <taxon>rosids</taxon>
        <taxon>fabids</taxon>
        <taxon>Fabales</taxon>
        <taxon>Fabaceae</taxon>
        <taxon>Papilionoideae</taxon>
        <taxon>50 kb inversion clade</taxon>
        <taxon>dalbergioids sensu lato</taxon>
        <taxon>Dalbergieae</taxon>
        <taxon>Pterocarpus clade</taxon>
        <taxon>Arachis</taxon>
    </lineage>
</organism>
<dbReference type="RefSeq" id="XP_052109655.1">
    <property type="nucleotide sequence ID" value="XM_052253695.1"/>
</dbReference>
<accession>A0A9C6WM88</accession>
<sequence>MALKYAIIISGLLAMAVMVPSKVAARDFPQTFSNYNAVASSDITEGVIEKDTSVGGHTTHASSEVYKEEKSESNVGLDGLKRPVYMPGSGGSIKKTCFVCCISLEECTICCN</sequence>
<keyword evidence="2" id="KW-1185">Reference proteome</keyword>
<feature type="chain" id="PRO_5039292801" evidence="1">
    <location>
        <begin position="26"/>
        <end position="112"/>
    </location>
</feature>
<gene>
    <name evidence="3" type="primary">LOC110275532</name>
</gene>
<feature type="signal peptide" evidence="1">
    <location>
        <begin position="1"/>
        <end position="25"/>
    </location>
</feature>
<name>A0A9C6WM88_ARADU</name>
<dbReference type="GeneID" id="110275532"/>
<protein>
    <submittedName>
        <fullName evidence="3">Uncharacterized protein LOC110275532 isoform X1</fullName>
    </submittedName>
</protein>
<evidence type="ECO:0000313" key="3">
    <source>
        <dbReference type="RefSeq" id="XP_052109655.1"/>
    </source>
</evidence>
<dbReference type="AlphaFoldDB" id="A0A9C6WM88"/>
<proteinExistence type="predicted"/>
<evidence type="ECO:0000313" key="2">
    <source>
        <dbReference type="Proteomes" id="UP000515211"/>
    </source>
</evidence>
<dbReference type="Proteomes" id="UP000515211">
    <property type="component" value="Chromosome 9"/>
</dbReference>
<reference evidence="3" key="2">
    <citation type="submission" date="2025-08" db="UniProtKB">
        <authorList>
            <consortium name="RefSeq"/>
        </authorList>
    </citation>
    <scope>IDENTIFICATION</scope>
    <source>
        <tissue evidence="3">Whole plant</tissue>
    </source>
</reference>
<reference evidence="2" key="1">
    <citation type="journal article" date="2016" name="Nat. Genet.">
        <title>The genome sequences of Arachis duranensis and Arachis ipaensis, the diploid ancestors of cultivated peanut.</title>
        <authorList>
            <person name="Bertioli D.J."/>
            <person name="Cannon S.B."/>
            <person name="Froenicke L."/>
            <person name="Huang G."/>
            <person name="Farmer A.D."/>
            <person name="Cannon E.K."/>
            <person name="Liu X."/>
            <person name="Gao D."/>
            <person name="Clevenger J."/>
            <person name="Dash S."/>
            <person name="Ren L."/>
            <person name="Moretzsohn M.C."/>
            <person name="Shirasawa K."/>
            <person name="Huang W."/>
            <person name="Vidigal B."/>
            <person name="Abernathy B."/>
            <person name="Chu Y."/>
            <person name="Niederhuth C.E."/>
            <person name="Umale P."/>
            <person name="Araujo A.C."/>
            <person name="Kozik A."/>
            <person name="Kim K.D."/>
            <person name="Burow M.D."/>
            <person name="Varshney R.K."/>
            <person name="Wang X."/>
            <person name="Zhang X."/>
            <person name="Barkley N."/>
            <person name="Guimaraes P.M."/>
            <person name="Isobe S."/>
            <person name="Guo B."/>
            <person name="Liao B."/>
            <person name="Stalker H.T."/>
            <person name="Schmitz R.J."/>
            <person name="Scheffler B.E."/>
            <person name="Leal-Bertioli S.C."/>
            <person name="Xun X."/>
            <person name="Jackson S.A."/>
            <person name="Michelmore R."/>
            <person name="Ozias-Akins P."/>
        </authorList>
    </citation>
    <scope>NUCLEOTIDE SEQUENCE [LARGE SCALE GENOMIC DNA]</scope>
    <source>
        <strain evidence="2">cv. V14167</strain>
    </source>
</reference>
<keyword evidence="1" id="KW-0732">Signal</keyword>